<evidence type="ECO:0000313" key="5">
    <source>
        <dbReference type="EMBL" id="UWP86080.1"/>
    </source>
</evidence>
<protein>
    <submittedName>
        <fullName evidence="5">Gfo/Idh/MocA family oxidoreductase</fullName>
    </submittedName>
</protein>
<dbReference type="SUPFAM" id="SSF55347">
    <property type="entry name" value="Glyceraldehyde-3-phosphate dehydrogenase-like, C-terminal domain"/>
    <property type="match status" value="1"/>
</dbReference>
<dbReference type="InterPro" id="IPR000683">
    <property type="entry name" value="Gfo/Idh/MocA-like_OxRdtase_N"/>
</dbReference>
<dbReference type="PANTHER" id="PTHR22604:SF105">
    <property type="entry name" value="TRANS-1,2-DIHYDROBENZENE-1,2-DIOL DEHYDROGENASE"/>
    <property type="match status" value="1"/>
</dbReference>
<keyword evidence="6" id="KW-1185">Reference proteome</keyword>
<accession>A0ABY5W7R8</accession>
<dbReference type="Pfam" id="PF01408">
    <property type="entry name" value="GFO_IDH_MocA"/>
    <property type="match status" value="1"/>
</dbReference>
<reference evidence="5" key="2">
    <citation type="submission" date="2022-09" db="EMBL/GenBank/DDBJ databases">
        <title>Biosynthetic gene clusters of Dactylosporangioum fulvum.</title>
        <authorList>
            <person name="Caradec T."/>
        </authorList>
    </citation>
    <scope>NUCLEOTIDE SEQUENCE</scope>
    <source>
        <strain evidence="5">NRRL B-16292</strain>
    </source>
</reference>
<dbReference type="Gene3D" id="3.40.50.720">
    <property type="entry name" value="NAD(P)-binding Rossmann-like Domain"/>
    <property type="match status" value="1"/>
</dbReference>
<evidence type="ECO:0000256" key="1">
    <source>
        <dbReference type="ARBA" id="ARBA00010928"/>
    </source>
</evidence>
<dbReference type="Proteomes" id="UP001059617">
    <property type="component" value="Chromosome"/>
</dbReference>
<keyword evidence="2" id="KW-0560">Oxidoreductase</keyword>
<feature type="domain" description="Gfo/Idh/MocA-like oxidoreductase N-terminal" evidence="3">
    <location>
        <begin position="22"/>
        <end position="141"/>
    </location>
</feature>
<comment type="similarity">
    <text evidence="1">Belongs to the Gfo/Idh/MocA family.</text>
</comment>
<dbReference type="InterPro" id="IPR036291">
    <property type="entry name" value="NAD(P)-bd_dom_sf"/>
</dbReference>
<dbReference type="InterPro" id="IPR055170">
    <property type="entry name" value="GFO_IDH_MocA-like_dom"/>
</dbReference>
<dbReference type="SUPFAM" id="SSF51735">
    <property type="entry name" value="NAD(P)-binding Rossmann-fold domains"/>
    <property type="match status" value="1"/>
</dbReference>
<dbReference type="PANTHER" id="PTHR22604">
    <property type="entry name" value="OXIDOREDUCTASES"/>
    <property type="match status" value="1"/>
</dbReference>
<dbReference type="Gene3D" id="3.30.360.10">
    <property type="entry name" value="Dihydrodipicolinate Reductase, domain 2"/>
    <property type="match status" value="1"/>
</dbReference>
<sequence length="343" mass="36629">MHADTVVSAARDGSRPAVTPPVRFGVLGCADIARRNGIPALVADPAVRLVAVSSRSADKARAFADRFGCAAVTGYERLLERDDIDAVYVPLPPALHHEWIGRALATGRHVLAEKPLAVSLREVTGLTRAAADAGLVLMENFAFLHHAQHARVRRMLADGAIGELRHLTAEFGFPPVHAADIRYRPELGGGALLDAGVYPIRAAAHYLGPDVRVLGAHRRMDPGSGVDVGGAALVASADGVSGHLTFGFDRSYRNSYTLWGSSGLLTVQRAFSAPPSLRPVVRVERQDHVEEFTMPADNHFARIVAAFVAAVTGQTPHDQGRAAIEQQAALLDAVLRHTDRTEG</sequence>
<evidence type="ECO:0000259" key="4">
    <source>
        <dbReference type="Pfam" id="PF22725"/>
    </source>
</evidence>
<feature type="domain" description="GFO/IDH/MocA-like oxidoreductase" evidence="4">
    <location>
        <begin position="150"/>
        <end position="265"/>
    </location>
</feature>
<name>A0ABY5W7R8_9ACTN</name>
<evidence type="ECO:0000256" key="2">
    <source>
        <dbReference type="ARBA" id="ARBA00023002"/>
    </source>
</evidence>
<dbReference type="EMBL" id="CP073720">
    <property type="protein sequence ID" value="UWP86080.1"/>
    <property type="molecule type" value="Genomic_DNA"/>
</dbReference>
<proteinExistence type="inferred from homology"/>
<dbReference type="InterPro" id="IPR050984">
    <property type="entry name" value="Gfo/Idh/MocA_domain"/>
</dbReference>
<evidence type="ECO:0000259" key="3">
    <source>
        <dbReference type="Pfam" id="PF01408"/>
    </source>
</evidence>
<dbReference type="RefSeq" id="WP_259864969.1">
    <property type="nucleotide sequence ID" value="NZ_BAAAST010000046.1"/>
</dbReference>
<evidence type="ECO:0000313" key="6">
    <source>
        <dbReference type="Proteomes" id="UP001059617"/>
    </source>
</evidence>
<gene>
    <name evidence="5" type="ORF">Dfulv_18285</name>
</gene>
<organism evidence="5 6">
    <name type="scientific">Dactylosporangium fulvum</name>
    <dbReference type="NCBI Taxonomy" id="53359"/>
    <lineage>
        <taxon>Bacteria</taxon>
        <taxon>Bacillati</taxon>
        <taxon>Actinomycetota</taxon>
        <taxon>Actinomycetes</taxon>
        <taxon>Micromonosporales</taxon>
        <taxon>Micromonosporaceae</taxon>
        <taxon>Dactylosporangium</taxon>
    </lineage>
</organism>
<reference evidence="5" key="1">
    <citation type="submission" date="2021-04" db="EMBL/GenBank/DDBJ databases">
        <authorList>
            <person name="Hartkoorn R.C."/>
            <person name="Beaudoing E."/>
            <person name="Hot D."/>
        </authorList>
    </citation>
    <scope>NUCLEOTIDE SEQUENCE</scope>
    <source>
        <strain evidence="5">NRRL B-16292</strain>
    </source>
</reference>
<dbReference type="Pfam" id="PF22725">
    <property type="entry name" value="GFO_IDH_MocA_C3"/>
    <property type="match status" value="1"/>
</dbReference>